<keyword evidence="2" id="KW-1003">Cell membrane</keyword>
<dbReference type="GO" id="GO:0001594">
    <property type="term" value="F:trace-amine receptor activity"/>
    <property type="evidence" value="ECO:0007669"/>
    <property type="project" value="TreeGrafter"/>
</dbReference>
<dbReference type="PROSITE" id="PS50262">
    <property type="entry name" value="G_PROTEIN_RECEP_F1_2"/>
    <property type="match status" value="1"/>
</dbReference>
<keyword evidence="8 9" id="KW-0807">Transducer</keyword>
<feature type="transmembrane region" description="Helical" evidence="10">
    <location>
        <begin position="96"/>
        <end position="116"/>
    </location>
</feature>
<dbReference type="PANTHER" id="PTHR24249">
    <property type="entry name" value="HISTAMINE RECEPTOR-RELATED G-PROTEIN COUPLED RECEPTOR"/>
    <property type="match status" value="1"/>
</dbReference>
<dbReference type="InterPro" id="IPR000276">
    <property type="entry name" value="GPCR_Rhodpsn"/>
</dbReference>
<evidence type="ECO:0000256" key="3">
    <source>
        <dbReference type="ARBA" id="ARBA00022692"/>
    </source>
</evidence>
<keyword evidence="3 9" id="KW-0812">Transmembrane</keyword>
<evidence type="ECO:0000256" key="10">
    <source>
        <dbReference type="SAM" id="Phobius"/>
    </source>
</evidence>
<dbReference type="Gene3D" id="1.20.1070.10">
    <property type="entry name" value="Rhodopsin 7-helix transmembrane proteins"/>
    <property type="match status" value="1"/>
</dbReference>
<keyword evidence="6 10" id="KW-0472">Membrane</keyword>
<dbReference type="InterPro" id="IPR050569">
    <property type="entry name" value="TAAR"/>
</dbReference>
<evidence type="ECO:0000256" key="9">
    <source>
        <dbReference type="RuleBase" id="RU000688"/>
    </source>
</evidence>
<dbReference type="SUPFAM" id="SSF81321">
    <property type="entry name" value="Family A G protein-coupled receptor-like"/>
    <property type="match status" value="1"/>
</dbReference>
<keyword evidence="7 9" id="KW-0675">Receptor</keyword>
<dbReference type="Proteomes" id="UP001187415">
    <property type="component" value="Unassembled WGS sequence"/>
</dbReference>
<feature type="transmembrane region" description="Helical" evidence="10">
    <location>
        <begin position="30"/>
        <end position="53"/>
    </location>
</feature>
<proteinExistence type="inferred from homology"/>
<organism evidence="12 13">
    <name type="scientific">Channa striata</name>
    <name type="common">Snakehead murrel</name>
    <name type="synonym">Ophicephalus striatus</name>
    <dbReference type="NCBI Taxonomy" id="64152"/>
    <lineage>
        <taxon>Eukaryota</taxon>
        <taxon>Metazoa</taxon>
        <taxon>Chordata</taxon>
        <taxon>Craniata</taxon>
        <taxon>Vertebrata</taxon>
        <taxon>Euteleostomi</taxon>
        <taxon>Actinopterygii</taxon>
        <taxon>Neopterygii</taxon>
        <taxon>Teleostei</taxon>
        <taxon>Neoteleostei</taxon>
        <taxon>Acanthomorphata</taxon>
        <taxon>Anabantaria</taxon>
        <taxon>Anabantiformes</taxon>
        <taxon>Channoidei</taxon>
        <taxon>Channidae</taxon>
        <taxon>Channa</taxon>
    </lineage>
</organism>
<evidence type="ECO:0000313" key="13">
    <source>
        <dbReference type="Proteomes" id="UP001187415"/>
    </source>
</evidence>
<feature type="domain" description="G-protein coupled receptors family 1 profile" evidence="11">
    <location>
        <begin position="32"/>
        <end position="298"/>
    </location>
</feature>
<dbReference type="AlphaFoldDB" id="A0AA88N3Y5"/>
<gene>
    <name evidence="12" type="ORF">Q5P01_008412</name>
</gene>
<accession>A0AA88N3Y5</accession>
<evidence type="ECO:0000256" key="6">
    <source>
        <dbReference type="ARBA" id="ARBA00023136"/>
    </source>
</evidence>
<feature type="transmembrane region" description="Helical" evidence="10">
    <location>
        <begin position="137"/>
        <end position="156"/>
    </location>
</feature>
<feature type="transmembrane region" description="Helical" evidence="10">
    <location>
        <begin position="186"/>
        <end position="206"/>
    </location>
</feature>
<evidence type="ECO:0000256" key="4">
    <source>
        <dbReference type="ARBA" id="ARBA00022989"/>
    </source>
</evidence>
<dbReference type="PRINTS" id="PR00237">
    <property type="entry name" value="GPCRRHODOPSN"/>
</dbReference>
<evidence type="ECO:0000256" key="7">
    <source>
        <dbReference type="ARBA" id="ARBA00023170"/>
    </source>
</evidence>
<feature type="transmembrane region" description="Helical" evidence="10">
    <location>
        <begin position="283"/>
        <end position="305"/>
    </location>
</feature>
<comment type="caution">
    <text evidence="12">The sequence shown here is derived from an EMBL/GenBank/DDBJ whole genome shotgun (WGS) entry which is preliminary data.</text>
</comment>
<dbReference type="PROSITE" id="PS00237">
    <property type="entry name" value="G_PROTEIN_RECEP_F1_1"/>
    <property type="match status" value="1"/>
</dbReference>
<dbReference type="PANTHER" id="PTHR24249:SF381">
    <property type="entry name" value="TRACE AMINE ASSOCIATED RECEPTOR 19P-RELATED"/>
    <property type="match status" value="1"/>
</dbReference>
<evidence type="ECO:0000259" key="11">
    <source>
        <dbReference type="PROSITE" id="PS50262"/>
    </source>
</evidence>
<evidence type="ECO:0000256" key="8">
    <source>
        <dbReference type="ARBA" id="ARBA00023224"/>
    </source>
</evidence>
<name>A0AA88N3Y5_CHASR</name>
<feature type="transmembrane region" description="Helical" evidence="10">
    <location>
        <begin position="243"/>
        <end position="263"/>
    </location>
</feature>
<dbReference type="GO" id="GO:0005886">
    <property type="term" value="C:plasma membrane"/>
    <property type="evidence" value="ECO:0007669"/>
    <property type="project" value="UniProtKB-SubCell"/>
</dbReference>
<evidence type="ECO:0000256" key="1">
    <source>
        <dbReference type="ARBA" id="ARBA00004651"/>
    </source>
</evidence>
<dbReference type="InterPro" id="IPR017452">
    <property type="entry name" value="GPCR_Rhodpsn_7TM"/>
</dbReference>
<comment type="similarity">
    <text evidence="9">Belongs to the G-protein coupled receptor 1 family.</text>
</comment>
<evidence type="ECO:0000313" key="12">
    <source>
        <dbReference type="EMBL" id="KAK2848578.1"/>
    </source>
</evidence>
<evidence type="ECO:0000256" key="5">
    <source>
        <dbReference type="ARBA" id="ARBA00023040"/>
    </source>
</evidence>
<keyword evidence="4 10" id="KW-1133">Transmembrane helix</keyword>
<dbReference type="SMART" id="SM01381">
    <property type="entry name" value="7TM_GPCR_Srsx"/>
    <property type="match status" value="1"/>
</dbReference>
<dbReference type="Pfam" id="PF00001">
    <property type="entry name" value="7tm_1"/>
    <property type="match status" value="1"/>
</dbReference>
<keyword evidence="5 9" id="KW-0297">G-protein coupled receptor</keyword>
<evidence type="ECO:0000256" key="2">
    <source>
        <dbReference type="ARBA" id="ARBA00022475"/>
    </source>
</evidence>
<reference evidence="12" key="1">
    <citation type="submission" date="2023-07" db="EMBL/GenBank/DDBJ databases">
        <title>Chromosome-level Genome Assembly of Striped Snakehead (Channa striata).</title>
        <authorList>
            <person name="Liu H."/>
        </authorList>
    </citation>
    <scope>NUCLEOTIDE SEQUENCE</scope>
    <source>
        <strain evidence="12">Gz</strain>
        <tissue evidence="12">Muscle</tissue>
    </source>
</reference>
<protein>
    <recommendedName>
        <fullName evidence="11">G-protein coupled receptors family 1 profile domain-containing protein</fullName>
    </recommendedName>
</protein>
<keyword evidence="13" id="KW-1185">Reference proteome</keyword>
<dbReference type="EMBL" id="JAUPFM010000006">
    <property type="protein sequence ID" value="KAK2848578.1"/>
    <property type="molecule type" value="Genomic_DNA"/>
</dbReference>
<comment type="subcellular location">
    <subcellularLocation>
        <location evidence="1">Cell membrane</location>
        <topology evidence="1">Multi-pass membrane protein</topology>
    </subcellularLocation>
</comment>
<sequence length="328" mass="37005">MEEHDGAELCFPQLFNDSCRKPKITHFETVLMNLLFFISLFTVFLNLLVIISLHTPTNLLLLSLAVSDFLTGLDSMLEAQRITTCWFLGDLICSLHGFFISIVFSASIGEMVLISIDRYVAICDPLHYPTRVTVRRVKMCVCIWWLFSVVYSGVLYRHNLEQPGTFKMCYGQCYIFMDIADGIVDIFLSFIAPVAVIIILYLRVFVTAVSQARAMRSNVAAITLQHSGTVMTKKSELKAARTLGVVVLVFLLCFCPCYSLAIIETVVALQGRENFNSLPGTVGTFLICINPCLNPVIYALFYPWFRKAIRLIFSLQILQPGSRETNML</sequence>